<feature type="domain" description="tRNA ligase kinase" evidence="2">
    <location>
        <begin position="31"/>
        <end position="179"/>
    </location>
</feature>
<sequence>MSRPPVPPSNDKNKRNNMSNKPFVLRPIRYVIIPISFVNSGKQTITHALKSILPNVAVANGHSVSNEKFYKSLSRVLDNDKVQVVIAHRNNTSAGDHKIYEALRGYRDKYELKFIAVQFVQKYELFSDSFMNRLLNDIIINEEMSKEDLSLIARGPGKIREIVNATRSRFQDITNSEKPYYPLIVNLQYKDDKFFEYLKTILQNIHETFPVLLPAMLPDEDIAKYTYEADTKEEANARDFYSNGAANLKKYELDPEGEFGDSPNTSSHTSLNQIREPQSLPVLPSPQLKQQGKPTKFVIIQCSTLGTGKEQITQILMESLLAKPALIESGNQTTLFKDLSRAFIRHSTVVISANNHRYFHRNMIVSVLKRFHTNYNVHTICLDYINDLDYDTFDFFQRSTNNILSLEFHQPSTSSHLKTLTITDTEAFMIPRSHYLLGLYQRLGLRHFRLLPEID</sequence>
<dbReference type="InterPro" id="IPR015966">
    <property type="entry name" value="tRNA_lig_kin_fungi"/>
</dbReference>
<comment type="caution">
    <text evidence="3">The sequence shown here is derived from an EMBL/GenBank/DDBJ whole genome shotgun (WGS) entry which is preliminary data.</text>
</comment>
<name>A0A9P8Q5M9_WICPI</name>
<dbReference type="Pfam" id="PF08303">
    <property type="entry name" value="tRNA_lig_kinase"/>
    <property type="match status" value="1"/>
</dbReference>
<evidence type="ECO:0000256" key="1">
    <source>
        <dbReference type="SAM" id="MobiDB-lite"/>
    </source>
</evidence>
<keyword evidence="4" id="KW-1185">Reference proteome</keyword>
<feature type="compositionally biased region" description="Polar residues" evidence="1">
    <location>
        <begin position="262"/>
        <end position="276"/>
    </location>
</feature>
<evidence type="ECO:0000313" key="3">
    <source>
        <dbReference type="EMBL" id="KAH3683565.1"/>
    </source>
</evidence>
<organism evidence="3 4">
    <name type="scientific">Wickerhamomyces pijperi</name>
    <name type="common">Yeast</name>
    <name type="synonym">Pichia pijperi</name>
    <dbReference type="NCBI Taxonomy" id="599730"/>
    <lineage>
        <taxon>Eukaryota</taxon>
        <taxon>Fungi</taxon>
        <taxon>Dikarya</taxon>
        <taxon>Ascomycota</taxon>
        <taxon>Saccharomycotina</taxon>
        <taxon>Saccharomycetes</taxon>
        <taxon>Phaffomycetales</taxon>
        <taxon>Wickerhamomycetaceae</taxon>
        <taxon>Wickerhamomyces</taxon>
    </lineage>
</organism>
<dbReference type="GO" id="GO:0005524">
    <property type="term" value="F:ATP binding"/>
    <property type="evidence" value="ECO:0007669"/>
    <property type="project" value="InterPro"/>
</dbReference>
<evidence type="ECO:0000313" key="4">
    <source>
        <dbReference type="Proteomes" id="UP000774326"/>
    </source>
</evidence>
<dbReference type="EMBL" id="JAEUBG010003043">
    <property type="protein sequence ID" value="KAH3683565.1"/>
    <property type="molecule type" value="Genomic_DNA"/>
</dbReference>
<accession>A0A9P8Q5M9</accession>
<dbReference type="AlphaFoldDB" id="A0A9P8Q5M9"/>
<dbReference type="PANTHER" id="PTHR32004">
    <property type="entry name" value="TRNA LIGASE"/>
    <property type="match status" value="1"/>
</dbReference>
<evidence type="ECO:0000259" key="2">
    <source>
        <dbReference type="Pfam" id="PF08303"/>
    </source>
</evidence>
<gene>
    <name evidence="3" type="ORF">WICPIJ_005461</name>
</gene>
<dbReference type="GO" id="GO:0006388">
    <property type="term" value="P:tRNA splicing, via endonucleolytic cleavage and ligation"/>
    <property type="evidence" value="ECO:0007669"/>
    <property type="project" value="InterPro"/>
</dbReference>
<reference evidence="3" key="1">
    <citation type="journal article" date="2021" name="Open Biol.">
        <title>Shared evolutionary footprints suggest mitochondrial oxidative damage underlies multiple complex I losses in fungi.</title>
        <authorList>
            <person name="Schikora-Tamarit M.A."/>
            <person name="Marcet-Houben M."/>
            <person name="Nosek J."/>
            <person name="Gabaldon T."/>
        </authorList>
    </citation>
    <scope>NUCLEOTIDE SEQUENCE</scope>
    <source>
        <strain evidence="3">CBS2887</strain>
    </source>
</reference>
<dbReference type="GO" id="GO:0003972">
    <property type="term" value="F:RNA ligase (ATP) activity"/>
    <property type="evidence" value="ECO:0007669"/>
    <property type="project" value="InterPro"/>
</dbReference>
<feature type="region of interest" description="Disordered" evidence="1">
    <location>
        <begin position="253"/>
        <end position="289"/>
    </location>
</feature>
<dbReference type="Proteomes" id="UP000774326">
    <property type="component" value="Unassembled WGS sequence"/>
</dbReference>
<dbReference type="GO" id="GO:0005634">
    <property type="term" value="C:nucleus"/>
    <property type="evidence" value="ECO:0007669"/>
    <property type="project" value="TreeGrafter"/>
</dbReference>
<feature type="compositionally biased region" description="Low complexity" evidence="1">
    <location>
        <begin position="277"/>
        <end position="289"/>
    </location>
</feature>
<reference evidence="3" key="2">
    <citation type="submission" date="2021-01" db="EMBL/GenBank/DDBJ databases">
        <authorList>
            <person name="Schikora-Tamarit M.A."/>
        </authorList>
    </citation>
    <scope>NUCLEOTIDE SEQUENCE</scope>
    <source>
        <strain evidence="3">CBS2887</strain>
    </source>
</reference>
<dbReference type="PANTHER" id="PTHR32004:SF1">
    <property type="entry name" value="TRNA LIGASE"/>
    <property type="match status" value="1"/>
</dbReference>
<proteinExistence type="predicted"/>
<protein>
    <recommendedName>
        <fullName evidence="2">tRNA ligase kinase domain-containing protein</fullName>
    </recommendedName>
</protein>